<evidence type="ECO:0000313" key="3">
    <source>
        <dbReference type="Proteomes" id="UP001431902"/>
    </source>
</evidence>
<dbReference type="RefSeq" id="WP_283225526.1">
    <property type="nucleotide sequence ID" value="NZ_JASGBH010000015.1"/>
</dbReference>
<dbReference type="EMBL" id="JASGBH010000015">
    <property type="protein sequence ID" value="MDI9235197.1"/>
    <property type="molecule type" value="Genomic_DNA"/>
</dbReference>
<feature type="chain" id="PRO_5046079399" description="Lipoprotein" evidence="1">
    <location>
        <begin position="24"/>
        <end position="193"/>
    </location>
</feature>
<keyword evidence="3" id="KW-1185">Reference proteome</keyword>
<accession>A0ABT6XAN6</accession>
<proteinExistence type="predicted"/>
<organism evidence="2 3">
    <name type="scientific">Limnohabitans lacus</name>
    <dbReference type="NCBI Taxonomy" id="3045173"/>
    <lineage>
        <taxon>Bacteria</taxon>
        <taxon>Pseudomonadati</taxon>
        <taxon>Pseudomonadota</taxon>
        <taxon>Betaproteobacteria</taxon>
        <taxon>Burkholderiales</taxon>
        <taxon>Comamonadaceae</taxon>
        <taxon>Limnohabitans</taxon>
    </lineage>
</organism>
<evidence type="ECO:0000313" key="2">
    <source>
        <dbReference type="EMBL" id="MDI9235197.1"/>
    </source>
</evidence>
<evidence type="ECO:0000256" key="1">
    <source>
        <dbReference type="SAM" id="SignalP"/>
    </source>
</evidence>
<sequence length="193" mass="21036">MKTFRTFALLVSTAVLLGLGGCAGTYKPKDILTQFNPGEQSIYVVVPGAPKKLTEIKDYAKHCGKQELTEIMSSSVNTWTAENVCPDIAKWQRVAGVYQTKVWGMEGLKTTTALAPSNMHIEADDILEVNLFISRDGLITKPGVVKRIARKAKDATKESGCYWDGGKGATTAFIGGGAVCDGWNWRDQKFAKE</sequence>
<name>A0ABT6XAN6_9BURK</name>
<dbReference type="PROSITE" id="PS51257">
    <property type="entry name" value="PROKAR_LIPOPROTEIN"/>
    <property type="match status" value="1"/>
</dbReference>
<reference evidence="2" key="1">
    <citation type="submission" date="2023-05" db="EMBL/GenBank/DDBJ databases">
        <title>Limnohabitans sp. strain HM2-2 Genome sequencing and assembly.</title>
        <authorList>
            <person name="Jung Y."/>
        </authorList>
    </citation>
    <scope>NUCLEOTIDE SEQUENCE</scope>
    <source>
        <strain evidence="2">HM2-2</strain>
    </source>
</reference>
<comment type="caution">
    <text evidence="2">The sequence shown here is derived from an EMBL/GenBank/DDBJ whole genome shotgun (WGS) entry which is preliminary data.</text>
</comment>
<protein>
    <recommendedName>
        <fullName evidence="4">Lipoprotein</fullName>
    </recommendedName>
</protein>
<dbReference type="Proteomes" id="UP001431902">
    <property type="component" value="Unassembled WGS sequence"/>
</dbReference>
<keyword evidence="1" id="KW-0732">Signal</keyword>
<feature type="signal peptide" evidence="1">
    <location>
        <begin position="1"/>
        <end position="23"/>
    </location>
</feature>
<evidence type="ECO:0008006" key="4">
    <source>
        <dbReference type="Google" id="ProtNLM"/>
    </source>
</evidence>
<gene>
    <name evidence="2" type="ORF">QLQ16_15270</name>
</gene>